<keyword evidence="3 6" id="KW-0812">Transmembrane</keyword>
<feature type="transmembrane region" description="Helical" evidence="6">
    <location>
        <begin position="100"/>
        <end position="124"/>
    </location>
</feature>
<feature type="transmembrane region" description="Helical" evidence="6">
    <location>
        <begin position="75"/>
        <end position="94"/>
    </location>
</feature>
<dbReference type="EMBL" id="CP097507">
    <property type="protein sequence ID" value="URE06195.1"/>
    <property type="molecule type" value="Genomic_DNA"/>
</dbReference>
<dbReference type="Pfam" id="PF00892">
    <property type="entry name" value="EamA"/>
    <property type="match status" value="2"/>
</dbReference>
<organism evidence="8 9">
    <name type="scientific">Musa troglodytarum</name>
    <name type="common">fe'i banana</name>
    <dbReference type="NCBI Taxonomy" id="320322"/>
    <lineage>
        <taxon>Eukaryota</taxon>
        <taxon>Viridiplantae</taxon>
        <taxon>Streptophyta</taxon>
        <taxon>Embryophyta</taxon>
        <taxon>Tracheophyta</taxon>
        <taxon>Spermatophyta</taxon>
        <taxon>Magnoliopsida</taxon>
        <taxon>Liliopsida</taxon>
        <taxon>Zingiberales</taxon>
        <taxon>Musaceae</taxon>
        <taxon>Musa</taxon>
    </lineage>
</organism>
<dbReference type="InterPro" id="IPR030184">
    <property type="entry name" value="WAT1-related"/>
</dbReference>
<proteinExistence type="inferred from homology"/>
<feature type="transmembrane region" description="Helical" evidence="6">
    <location>
        <begin position="136"/>
        <end position="156"/>
    </location>
</feature>
<evidence type="ECO:0000256" key="1">
    <source>
        <dbReference type="ARBA" id="ARBA00004141"/>
    </source>
</evidence>
<evidence type="ECO:0000256" key="2">
    <source>
        <dbReference type="ARBA" id="ARBA00007635"/>
    </source>
</evidence>
<evidence type="ECO:0000256" key="5">
    <source>
        <dbReference type="ARBA" id="ARBA00023136"/>
    </source>
</evidence>
<keyword evidence="9" id="KW-1185">Reference proteome</keyword>
<accession>A0A9E7G237</accession>
<evidence type="ECO:0000259" key="7">
    <source>
        <dbReference type="Pfam" id="PF00892"/>
    </source>
</evidence>
<evidence type="ECO:0000313" key="9">
    <source>
        <dbReference type="Proteomes" id="UP001055439"/>
    </source>
</evidence>
<dbReference type="GO" id="GO:0016020">
    <property type="term" value="C:membrane"/>
    <property type="evidence" value="ECO:0007669"/>
    <property type="project" value="UniProtKB-SubCell"/>
</dbReference>
<feature type="transmembrane region" description="Helical" evidence="6">
    <location>
        <begin position="311"/>
        <end position="329"/>
    </location>
</feature>
<feature type="domain" description="EamA" evidence="7">
    <location>
        <begin position="14"/>
        <end position="152"/>
    </location>
</feature>
<comment type="subcellular location">
    <subcellularLocation>
        <location evidence="1 6">Membrane</location>
        <topology evidence="1 6">Multi-pass membrane protein</topology>
    </subcellularLocation>
</comment>
<feature type="transmembrane region" description="Helical" evidence="6">
    <location>
        <begin position="42"/>
        <end position="63"/>
    </location>
</feature>
<dbReference type="Proteomes" id="UP001055439">
    <property type="component" value="Chromosome 5"/>
</dbReference>
<feature type="transmembrane region" description="Helical" evidence="6">
    <location>
        <begin position="188"/>
        <end position="208"/>
    </location>
</feature>
<name>A0A9E7G237_9LILI</name>
<evidence type="ECO:0000256" key="6">
    <source>
        <dbReference type="RuleBase" id="RU363077"/>
    </source>
</evidence>
<keyword evidence="5 6" id="KW-0472">Membrane</keyword>
<dbReference type="GO" id="GO:0022857">
    <property type="term" value="F:transmembrane transporter activity"/>
    <property type="evidence" value="ECO:0007669"/>
    <property type="project" value="InterPro"/>
</dbReference>
<comment type="similarity">
    <text evidence="2 6">Belongs to the drug/metabolite transporter (DMT) superfamily. Plant drug/metabolite exporter (P-DME) (TC 2.A.7.4) family.</text>
</comment>
<dbReference type="OrthoDB" id="1718296at2759"/>
<gene>
    <name evidence="8" type="ORF">MUK42_18510</name>
</gene>
<sequence>MPYLGAMDPNYKPYIAAVIIQLTYTGYFVISKAAFDEGLSTFVFIFYRQAAASVLLAPLAFVFERNTSSPLTFMVSLKLFMHAMLGITLSLNLYNIGVKYTSASVASATTNSVPVYTFFFAVLFRMETMKVKRISGIAKAVGIALCVAGVVMTALYRGSHIHPLNLHGSSGHHTSPTHQKAALPKTTWIEGTLFMITSNITWSLWLVLQGMLLKEYTSKLLFATLECLFATFQSLFVAIAFERDSSKWKLQWDMGLLAILYSGLVVTGVCFYLQTFCVEKKGPVFSAIFTPLNLVFTMICSSVFLGEMISVGSILGGLLMVGGLYGVVWGKSKERAVCQVSIEDGKPTHAAEGSNTA</sequence>
<feature type="transmembrane region" description="Helical" evidence="6">
    <location>
        <begin position="12"/>
        <end position="30"/>
    </location>
</feature>
<feature type="transmembrane region" description="Helical" evidence="6">
    <location>
        <begin position="253"/>
        <end position="273"/>
    </location>
</feature>
<dbReference type="InterPro" id="IPR037185">
    <property type="entry name" value="EmrE-like"/>
</dbReference>
<protein>
    <recommendedName>
        <fullName evidence="6">WAT1-related protein</fullName>
    </recommendedName>
</protein>
<dbReference type="PANTHER" id="PTHR31218">
    <property type="entry name" value="WAT1-RELATED PROTEIN"/>
    <property type="match status" value="1"/>
</dbReference>
<dbReference type="AlphaFoldDB" id="A0A9E7G237"/>
<dbReference type="InterPro" id="IPR000620">
    <property type="entry name" value="EamA_dom"/>
</dbReference>
<reference evidence="8" key="1">
    <citation type="submission" date="2022-05" db="EMBL/GenBank/DDBJ databases">
        <title>The Musa troglodytarum L. genome provides insights into the mechanism of non-climacteric behaviour and enrichment of carotenoids.</title>
        <authorList>
            <person name="Wang J."/>
        </authorList>
    </citation>
    <scope>NUCLEOTIDE SEQUENCE</scope>
    <source>
        <tissue evidence="8">Leaf</tissue>
    </source>
</reference>
<feature type="domain" description="EamA" evidence="7">
    <location>
        <begin position="191"/>
        <end position="328"/>
    </location>
</feature>
<evidence type="ECO:0000313" key="8">
    <source>
        <dbReference type="EMBL" id="URE06195.1"/>
    </source>
</evidence>
<keyword evidence="4 6" id="KW-1133">Transmembrane helix</keyword>
<evidence type="ECO:0000256" key="3">
    <source>
        <dbReference type="ARBA" id="ARBA00022692"/>
    </source>
</evidence>
<feature type="transmembrane region" description="Helical" evidence="6">
    <location>
        <begin position="285"/>
        <end position="305"/>
    </location>
</feature>
<dbReference type="SUPFAM" id="SSF103481">
    <property type="entry name" value="Multidrug resistance efflux transporter EmrE"/>
    <property type="match status" value="2"/>
</dbReference>
<evidence type="ECO:0000256" key="4">
    <source>
        <dbReference type="ARBA" id="ARBA00022989"/>
    </source>
</evidence>
<feature type="transmembrane region" description="Helical" evidence="6">
    <location>
        <begin position="220"/>
        <end position="241"/>
    </location>
</feature>